<dbReference type="InterPro" id="IPR013429">
    <property type="entry name" value="Regulatory_FmdB_Zinc_ribbon"/>
</dbReference>
<evidence type="ECO:0000259" key="2">
    <source>
        <dbReference type="SMART" id="SM00834"/>
    </source>
</evidence>
<dbReference type="Pfam" id="PF09723">
    <property type="entry name" value="Zn_ribbon_8"/>
    <property type="match status" value="1"/>
</dbReference>
<protein>
    <submittedName>
        <fullName evidence="3">Zinc ribbon domain-containing protein</fullName>
    </submittedName>
</protein>
<dbReference type="Proteomes" id="UP000289260">
    <property type="component" value="Chromosome"/>
</dbReference>
<dbReference type="OrthoDB" id="9792898at2"/>
<evidence type="ECO:0000256" key="1">
    <source>
        <dbReference type="SAM" id="MobiDB-lite"/>
    </source>
</evidence>
<sequence>MPSYSFQCSEGCRFDALYSMSEVPDETRCRACGASAKRAITAPHLSAAGTSAYRLIDGAARSAHEPAVVDRLPNRGPGRPPSVTTNPLHAKLPRS</sequence>
<feature type="region of interest" description="Disordered" evidence="1">
    <location>
        <begin position="66"/>
        <end position="95"/>
    </location>
</feature>
<organism evidence="3 4">
    <name type="scientific">Leucobacter triazinivorans</name>
    <dbReference type="NCBI Taxonomy" id="1784719"/>
    <lineage>
        <taxon>Bacteria</taxon>
        <taxon>Bacillati</taxon>
        <taxon>Actinomycetota</taxon>
        <taxon>Actinomycetes</taxon>
        <taxon>Micrococcales</taxon>
        <taxon>Microbacteriaceae</taxon>
        <taxon>Leucobacter</taxon>
    </lineage>
</organism>
<dbReference type="AlphaFoldDB" id="A0A4P6KDH8"/>
<dbReference type="SMART" id="SM00834">
    <property type="entry name" value="CxxC_CXXC_SSSS"/>
    <property type="match status" value="1"/>
</dbReference>
<keyword evidence="4" id="KW-1185">Reference proteome</keyword>
<dbReference type="KEGG" id="ltr:EVS81_03095"/>
<dbReference type="EMBL" id="CP035806">
    <property type="protein sequence ID" value="QBE47938.1"/>
    <property type="molecule type" value="Genomic_DNA"/>
</dbReference>
<proteinExistence type="predicted"/>
<name>A0A4P6KDH8_9MICO</name>
<evidence type="ECO:0000313" key="4">
    <source>
        <dbReference type="Proteomes" id="UP000289260"/>
    </source>
</evidence>
<dbReference type="NCBIfam" id="TIGR02605">
    <property type="entry name" value="CxxC_CxxC_SSSS"/>
    <property type="match status" value="1"/>
</dbReference>
<accession>A0A4P6KDH8</accession>
<reference evidence="3 4" key="1">
    <citation type="submission" date="2019-02" db="EMBL/GenBank/DDBJ databases">
        <authorList>
            <person name="Sun L."/>
            <person name="Pan D."/>
            <person name="Wu X."/>
        </authorList>
    </citation>
    <scope>NUCLEOTIDE SEQUENCE [LARGE SCALE GENOMIC DNA]</scope>
    <source>
        <strain evidence="3 4">JW-1</strain>
    </source>
</reference>
<evidence type="ECO:0000313" key="3">
    <source>
        <dbReference type="EMBL" id="QBE47938.1"/>
    </source>
</evidence>
<gene>
    <name evidence="3" type="ORF">EVS81_03095</name>
</gene>
<feature type="domain" description="Putative regulatory protein FmdB zinc ribbon" evidence="2">
    <location>
        <begin position="1"/>
        <end position="41"/>
    </location>
</feature>